<keyword evidence="4" id="KW-1185">Reference proteome</keyword>
<comment type="caution">
    <text evidence="3">The sequence shown here is derived from an EMBL/GenBank/DDBJ whole genome shotgun (WGS) entry which is preliminary data.</text>
</comment>
<protein>
    <submittedName>
        <fullName evidence="3">ABC transporter substrate-binding protein</fullName>
    </submittedName>
</protein>
<gene>
    <name evidence="3" type="ORF">JP75_02325</name>
</gene>
<dbReference type="InterPro" id="IPR001638">
    <property type="entry name" value="Solute-binding_3/MltF_N"/>
</dbReference>
<organism evidence="3 4">
    <name type="scientific">Devosia riboflavina</name>
    <dbReference type="NCBI Taxonomy" id="46914"/>
    <lineage>
        <taxon>Bacteria</taxon>
        <taxon>Pseudomonadati</taxon>
        <taxon>Pseudomonadota</taxon>
        <taxon>Alphaproteobacteria</taxon>
        <taxon>Hyphomicrobiales</taxon>
        <taxon>Devosiaceae</taxon>
        <taxon>Devosia</taxon>
    </lineage>
</organism>
<dbReference type="Proteomes" id="UP000028981">
    <property type="component" value="Unassembled WGS sequence"/>
</dbReference>
<dbReference type="CDD" id="cd01004">
    <property type="entry name" value="PBP2_MidA_like"/>
    <property type="match status" value="1"/>
</dbReference>
<keyword evidence="1" id="KW-0732">Signal</keyword>
<dbReference type="PANTHER" id="PTHR35936">
    <property type="entry name" value="MEMBRANE-BOUND LYTIC MUREIN TRANSGLYCOSYLASE F"/>
    <property type="match status" value="1"/>
</dbReference>
<dbReference type="AlphaFoldDB" id="A0A087M6B1"/>
<dbReference type="Gene3D" id="3.40.190.10">
    <property type="entry name" value="Periplasmic binding protein-like II"/>
    <property type="match status" value="2"/>
</dbReference>
<dbReference type="SUPFAM" id="SSF53850">
    <property type="entry name" value="Periplasmic binding protein-like II"/>
    <property type="match status" value="1"/>
</dbReference>
<dbReference type="Pfam" id="PF00497">
    <property type="entry name" value="SBP_bac_3"/>
    <property type="match status" value="1"/>
</dbReference>
<name>A0A087M6B1_9HYPH</name>
<proteinExistence type="predicted"/>
<evidence type="ECO:0000259" key="2">
    <source>
        <dbReference type="SMART" id="SM00062"/>
    </source>
</evidence>
<evidence type="ECO:0000313" key="3">
    <source>
        <dbReference type="EMBL" id="KFL32414.1"/>
    </source>
</evidence>
<dbReference type="PANTHER" id="PTHR35936:SF17">
    <property type="entry name" value="ARGININE-BINDING EXTRACELLULAR PROTEIN ARTP"/>
    <property type="match status" value="1"/>
</dbReference>
<dbReference type="STRING" id="46914.JP75_02325"/>
<sequence>MTRRKTGRSTLIRNSYTLGTVSFCTFATLANGAGQDIVPSEEVAASGKLSIANTIDYAPFEYIGEDGKPTGIVVELAGAVAELLGVELDLQRTPFPALMPGLASGRFSIAWETFSVTPERLEQVDFIVFLQGGLAVSTRPDLLEQFSDEADICGKHVGVSAGSASDFLVDRLDAECVARRAEAVDKSIFGSSQDIVQAVLSGRIDARVDDATASSYFERVSGGQLVVTPLQYDVTPLGLAIANDDAETAQMMLSALERLFENGVYETVLERHGMSAYAVEAPYFVDSLDDLRSK</sequence>
<evidence type="ECO:0000313" key="4">
    <source>
        <dbReference type="Proteomes" id="UP000028981"/>
    </source>
</evidence>
<evidence type="ECO:0000256" key="1">
    <source>
        <dbReference type="ARBA" id="ARBA00022729"/>
    </source>
</evidence>
<accession>A0A087M6B1</accession>
<feature type="domain" description="Solute-binding protein family 3/N-terminal" evidence="2">
    <location>
        <begin position="48"/>
        <end position="276"/>
    </location>
</feature>
<dbReference type="SMART" id="SM00062">
    <property type="entry name" value="PBPb"/>
    <property type="match status" value="1"/>
</dbReference>
<reference evidence="3 4" key="1">
    <citation type="submission" date="2014-08" db="EMBL/GenBank/DDBJ databases">
        <authorList>
            <person name="Hassan Y.I."/>
            <person name="Lepp D."/>
            <person name="Zhou T."/>
        </authorList>
    </citation>
    <scope>NUCLEOTIDE SEQUENCE [LARGE SCALE GENOMIC DNA]</scope>
    <source>
        <strain evidence="3 4">IFO13584</strain>
    </source>
</reference>
<dbReference type="EMBL" id="JQGC01000002">
    <property type="protein sequence ID" value="KFL32414.1"/>
    <property type="molecule type" value="Genomic_DNA"/>
</dbReference>